<feature type="transmembrane region" description="Helical" evidence="1">
    <location>
        <begin position="249"/>
        <end position="268"/>
    </location>
</feature>
<dbReference type="EMBL" id="DWWT01000059">
    <property type="protein sequence ID" value="HJC06771.1"/>
    <property type="molecule type" value="Genomic_DNA"/>
</dbReference>
<dbReference type="GO" id="GO:0080120">
    <property type="term" value="P:CAAX-box protein maturation"/>
    <property type="evidence" value="ECO:0007669"/>
    <property type="project" value="UniProtKB-ARBA"/>
</dbReference>
<accession>A0A9D2SHJ4</accession>
<dbReference type="InterPro" id="IPR052710">
    <property type="entry name" value="CAAX_protease"/>
</dbReference>
<protein>
    <submittedName>
        <fullName evidence="3">CPBP family intramembrane metalloprotease</fullName>
    </submittedName>
</protein>
<proteinExistence type="predicted"/>
<keyword evidence="3" id="KW-0378">Hydrolase</keyword>
<keyword evidence="3" id="KW-0482">Metalloprotease</keyword>
<dbReference type="AlphaFoldDB" id="A0A9D2SHJ4"/>
<dbReference type="PANTHER" id="PTHR36435">
    <property type="entry name" value="SLR1288 PROTEIN"/>
    <property type="match status" value="1"/>
</dbReference>
<gene>
    <name evidence="3" type="ORF">H9704_11570</name>
</gene>
<dbReference type="GO" id="GO:0008237">
    <property type="term" value="F:metallopeptidase activity"/>
    <property type="evidence" value="ECO:0007669"/>
    <property type="project" value="UniProtKB-KW"/>
</dbReference>
<keyword evidence="1" id="KW-0472">Membrane</keyword>
<feature type="transmembrane region" description="Helical" evidence="1">
    <location>
        <begin position="55"/>
        <end position="73"/>
    </location>
</feature>
<evidence type="ECO:0000256" key="1">
    <source>
        <dbReference type="SAM" id="Phobius"/>
    </source>
</evidence>
<evidence type="ECO:0000313" key="4">
    <source>
        <dbReference type="Proteomes" id="UP000823910"/>
    </source>
</evidence>
<evidence type="ECO:0000259" key="2">
    <source>
        <dbReference type="Pfam" id="PF02517"/>
    </source>
</evidence>
<dbReference type="Pfam" id="PF02517">
    <property type="entry name" value="Rce1-like"/>
    <property type="match status" value="1"/>
</dbReference>
<comment type="caution">
    <text evidence="3">The sequence shown here is derived from an EMBL/GenBank/DDBJ whole genome shotgun (WGS) entry which is preliminary data.</text>
</comment>
<keyword evidence="1" id="KW-1133">Transmembrane helix</keyword>
<feature type="transmembrane region" description="Helical" evidence="1">
    <location>
        <begin position="215"/>
        <end position="237"/>
    </location>
</feature>
<organism evidence="3 4">
    <name type="scientific">Candidatus Enterocloster excrementipullorum</name>
    <dbReference type="NCBI Taxonomy" id="2838559"/>
    <lineage>
        <taxon>Bacteria</taxon>
        <taxon>Bacillati</taxon>
        <taxon>Bacillota</taxon>
        <taxon>Clostridia</taxon>
        <taxon>Lachnospirales</taxon>
        <taxon>Lachnospiraceae</taxon>
        <taxon>Enterocloster</taxon>
    </lineage>
</organism>
<dbReference type="GO" id="GO:0004175">
    <property type="term" value="F:endopeptidase activity"/>
    <property type="evidence" value="ECO:0007669"/>
    <property type="project" value="UniProtKB-ARBA"/>
</dbReference>
<dbReference type="Proteomes" id="UP000823910">
    <property type="component" value="Unassembled WGS sequence"/>
</dbReference>
<feature type="transmembrane region" description="Helical" evidence="1">
    <location>
        <begin position="143"/>
        <end position="166"/>
    </location>
</feature>
<feature type="domain" description="CAAX prenyl protease 2/Lysostaphin resistance protein A-like" evidence="2">
    <location>
        <begin position="142"/>
        <end position="229"/>
    </location>
</feature>
<keyword evidence="3" id="KW-0645">Protease</keyword>
<dbReference type="PANTHER" id="PTHR36435:SF1">
    <property type="entry name" value="CAAX AMINO TERMINAL PROTEASE FAMILY PROTEIN"/>
    <property type="match status" value="1"/>
</dbReference>
<reference evidence="3" key="1">
    <citation type="journal article" date="2021" name="PeerJ">
        <title>Extensive microbial diversity within the chicken gut microbiome revealed by metagenomics and culture.</title>
        <authorList>
            <person name="Gilroy R."/>
            <person name="Ravi A."/>
            <person name="Getino M."/>
            <person name="Pursley I."/>
            <person name="Horton D.L."/>
            <person name="Alikhan N.F."/>
            <person name="Baker D."/>
            <person name="Gharbi K."/>
            <person name="Hall N."/>
            <person name="Watson M."/>
            <person name="Adriaenssens E.M."/>
            <person name="Foster-Nyarko E."/>
            <person name="Jarju S."/>
            <person name="Secka A."/>
            <person name="Antonio M."/>
            <person name="Oren A."/>
            <person name="Chaudhuri R.R."/>
            <person name="La Ragione R."/>
            <person name="Hildebrand F."/>
            <person name="Pallen M.J."/>
        </authorList>
    </citation>
    <scope>NUCLEOTIDE SEQUENCE</scope>
    <source>
        <strain evidence="3">CHK180-15479</strain>
    </source>
</reference>
<keyword evidence="1" id="KW-0812">Transmembrane</keyword>
<feature type="transmembrane region" description="Helical" evidence="1">
    <location>
        <begin position="21"/>
        <end position="43"/>
    </location>
</feature>
<sequence length="277" mass="31822">MQEEWTFQQKLWIWGRTFGRAMVPLGLYVLMPALCLSVGYVLFHEDMTAQEFFSYGGNFYSALGMVLTIFVLYRRARVRKRSFFEETTLYFDQIEWKKAAAFLAFGLSSALAFSAVLTILPSWGITESYTQASQTMFNGRDMLFTILTTVITAPLAEEIIFRGYMLNIFLETFRERTAALFVSLIFAVCHGQALWIVYAFIMGMILAYISMREDNILYCLFLHVGFNLLSALVWLAGRQKGIWDLLFGSPWLIAAYGLIGLLVCILLARSYREQTRL</sequence>
<feature type="transmembrane region" description="Helical" evidence="1">
    <location>
        <begin position="178"/>
        <end position="209"/>
    </location>
</feature>
<reference evidence="3" key="2">
    <citation type="submission" date="2021-04" db="EMBL/GenBank/DDBJ databases">
        <authorList>
            <person name="Gilroy R."/>
        </authorList>
    </citation>
    <scope>NUCLEOTIDE SEQUENCE</scope>
    <source>
        <strain evidence="3">CHK180-15479</strain>
    </source>
</reference>
<feature type="transmembrane region" description="Helical" evidence="1">
    <location>
        <begin position="99"/>
        <end position="123"/>
    </location>
</feature>
<dbReference type="InterPro" id="IPR003675">
    <property type="entry name" value="Rce1/LyrA-like_dom"/>
</dbReference>
<name>A0A9D2SHJ4_9FIRM</name>
<evidence type="ECO:0000313" key="3">
    <source>
        <dbReference type="EMBL" id="HJC06771.1"/>
    </source>
</evidence>